<organism evidence="8 9">
    <name type="scientific">Allacma fusca</name>
    <dbReference type="NCBI Taxonomy" id="39272"/>
    <lineage>
        <taxon>Eukaryota</taxon>
        <taxon>Metazoa</taxon>
        <taxon>Ecdysozoa</taxon>
        <taxon>Arthropoda</taxon>
        <taxon>Hexapoda</taxon>
        <taxon>Collembola</taxon>
        <taxon>Symphypleona</taxon>
        <taxon>Sminthuridae</taxon>
        <taxon>Allacma</taxon>
    </lineage>
</organism>
<accession>A0A8J2KCI2</accession>
<gene>
    <name evidence="8" type="ORF">AFUS01_LOCUS23384</name>
</gene>
<dbReference type="InterPro" id="IPR004837">
    <property type="entry name" value="NaCa_Exmemb"/>
</dbReference>
<evidence type="ECO:0000256" key="3">
    <source>
        <dbReference type="ARBA" id="ARBA00022449"/>
    </source>
</evidence>
<comment type="subcellular location">
    <subcellularLocation>
        <location evidence="1">Membrane</location>
        <topology evidence="1">Multi-pass membrane protein</topology>
    </subcellularLocation>
</comment>
<keyword evidence="6" id="KW-0472">Membrane</keyword>
<dbReference type="GO" id="GO:0005262">
    <property type="term" value="F:calcium channel activity"/>
    <property type="evidence" value="ECO:0007669"/>
    <property type="project" value="TreeGrafter"/>
</dbReference>
<protein>
    <recommendedName>
        <fullName evidence="7">Sodium/calcium exchanger membrane region domain-containing protein</fullName>
    </recommendedName>
</protein>
<dbReference type="GO" id="GO:0008273">
    <property type="term" value="F:calcium, potassium:sodium antiporter activity"/>
    <property type="evidence" value="ECO:0007669"/>
    <property type="project" value="TreeGrafter"/>
</dbReference>
<sequence length="226" mass="24624">MTAPVNTKASPGLRTKLRHKRRIILGLWTLWFAYLSLTHEVQPASGNPTVSRRYIKDREDRHTFSTSLKWRAPEGYSAHQSQLLQATGAGVTSEEDLEDNLVAGYNCTNPAILEFPPDLFTQDERQGGAIVIHFLASMYIFYAIALVCDDYFVPSIESICEELHLPSDVAGATFMAIATSSPELFTNVIGTFITEGDIGVGTIVGSAVFNLLAVCACCGFAASAVR</sequence>
<evidence type="ECO:0000256" key="2">
    <source>
        <dbReference type="ARBA" id="ARBA00005364"/>
    </source>
</evidence>
<evidence type="ECO:0000313" key="9">
    <source>
        <dbReference type="Proteomes" id="UP000708208"/>
    </source>
</evidence>
<keyword evidence="9" id="KW-1185">Reference proteome</keyword>
<reference evidence="8" key="1">
    <citation type="submission" date="2021-06" db="EMBL/GenBank/DDBJ databases">
        <authorList>
            <person name="Hodson N. C."/>
            <person name="Mongue J. A."/>
            <person name="Jaron S. K."/>
        </authorList>
    </citation>
    <scope>NUCLEOTIDE SEQUENCE</scope>
</reference>
<evidence type="ECO:0000259" key="7">
    <source>
        <dbReference type="Pfam" id="PF01699"/>
    </source>
</evidence>
<dbReference type="EMBL" id="CAJVCH010281135">
    <property type="protein sequence ID" value="CAG7784715.1"/>
    <property type="molecule type" value="Genomic_DNA"/>
</dbReference>
<comment type="caution">
    <text evidence="8">The sequence shown here is derived from an EMBL/GenBank/DDBJ whole genome shotgun (WGS) entry which is preliminary data.</text>
</comment>
<dbReference type="OrthoDB" id="2127281at2759"/>
<name>A0A8J2KCI2_9HEXA</name>
<dbReference type="PANTHER" id="PTHR10846">
    <property type="entry name" value="SODIUM/POTASSIUM/CALCIUM EXCHANGER"/>
    <property type="match status" value="1"/>
</dbReference>
<dbReference type="AlphaFoldDB" id="A0A8J2KCI2"/>
<keyword evidence="5" id="KW-1133">Transmembrane helix</keyword>
<evidence type="ECO:0000256" key="6">
    <source>
        <dbReference type="ARBA" id="ARBA00023136"/>
    </source>
</evidence>
<evidence type="ECO:0000256" key="5">
    <source>
        <dbReference type="ARBA" id="ARBA00022989"/>
    </source>
</evidence>
<dbReference type="Proteomes" id="UP000708208">
    <property type="component" value="Unassembled WGS sequence"/>
</dbReference>
<dbReference type="InterPro" id="IPR004481">
    <property type="entry name" value="K/Na/Ca-exchanger"/>
</dbReference>
<evidence type="ECO:0000313" key="8">
    <source>
        <dbReference type="EMBL" id="CAG7784715.1"/>
    </source>
</evidence>
<evidence type="ECO:0000256" key="4">
    <source>
        <dbReference type="ARBA" id="ARBA00022692"/>
    </source>
</evidence>
<keyword evidence="3" id="KW-0050">Antiport</keyword>
<dbReference type="PANTHER" id="PTHR10846:SF73">
    <property type="entry name" value="SODIUM_CALCIUM EXCHANGER MEMBRANE REGION DOMAIN-CONTAINING PROTEIN"/>
    <property type="match status" value="1"/>
</dbReference>
<comment type="similarity">
    <text evidence="2">Belongs to the Ca(2+):cation antiporter (CaCA) (TC 2.A.19) family. SLC24A subfamily.</text>
</comment>
<evidence type="ECO:0000256" key="1">
    <source>
        <dbReference type="ARBA" id="ARBA00004141"/>
    </source>
</evidence>
<dbReference type="Pfam" id="PF01699">
    <property type="entry name" value="Na_Ca_ex"/>
    <property type="match status" value="1"/>
</dbReference>
<keyword evidence="4" id="KW-0812">Transmembrane</keyword>
<dbReference type="GO" id="GO:0005886">
    <property type="term" value="C:plasma membrane"/>
    <property type="evidence" value="ECO:0007669"/>
    <property type="project" value="TreeGrafter"/>
</dbReference>
<dbReference type="GO" id="GO:0006874">
    <property type="term" value="P:intracellular calcium ion homeostasis"/>
    <property type="evidence" value="ECO:0007669"/>
    <property type="project" value="TreeGrafter"/>
</dbReference>
<proteinExistence type="inferred from homology"/>
<keyword evidence="3" id="KW-0813">Transport</keyword>
<feature type="domain" description="Sodium/calcium exchanger membrane region" evidence="7">
    <location>
        <begin position="135"/>
        <end position="223"/>
    </location>
</feature>